<dbReference type="Proteomes" id="UP000441455">
    <property type="component" value="Unassembled WGS sequence"/>
</dbReference>
<evidence type="ECO:0000259" key="1">
    <source>
        <dbReference type="Pfam" id="PF10006"/>
    </source>
</evidence>
<gene>
    <name evidence="2" type="ORF">FX155_07475</name>
</gene>
<proteinExistence type="predicted"/>
<reference evidence="2 3" key="1">
    <citation type="submission" date="2019-08" db="EMBL/GenBank/DDBJ databases">
        <title>In-depth cultivation of the pig gut microbiome towards novel bacterial diversity and tailored functional studies.</title>
        <authorList>
            <person name="Wylensek D."/>
            <person name="Hitch T.C.A."/>
            <person name="Clavel T."/>
        </authorList>
    </citation>
    <scope>NUCLEOTIDE SEQUENCE [LARGE SCALE GENOMIC DNA]</scope>
    <source>
        <strain evidence="2 3">WCA-389-WT-5B</strain>
    </source>
</reference>
<dbReference type="EMBL" id="VULN01000009">
    <property type="protein sequence ID" value="MSS82431.1"/>
    <property type="molecule type" value="Genomic_DNA"/>
</dbReference>
<name>A0A6N7VZ61_ACIFE</name>
<organism evidence="2 3">
    <name type="scientific">Acidaminococcus fermentans</name>
    <dbReference type="NCBI Taxonomy" id="905"/>
    <lineage>
        <taxon>Bacteria</taxon>
        <taxon>Bacillati</taxon>
        <taxon>Bacillota</taxon>
        <taxon>Negativicutes</taxon>
        <taxon>Acidaminococcales</taxon>
        <taxon>Acidaminococcaceae</taxon>
        <taxon>Acidaminococcus</taxon>
    </lineage>
</organism>
<evidence type="ECO:0000313" key="3">
    <source>
        <dbReference type="Proteomes" id="UP000441455"/>
    </source>
</evidence>
<accession>A0A6N7VZ61</accession>
<dbReference type="Pfam" id="PF10006">
    <property type="entry name" value="DUF2249"/>
    <property type="match status" value="1"/>
</dbReference>
<dbReference type="RefSeq" id="WP_154488279.1">
    <property type="nucleotide sequence ID" value="NZ_VULN01000009.1"/>
</dbReference>
<sequence>MKNLEWNDKISSFKKVDVRGIAGNFLEGLKKQAAKLPVGQGLEVIQTFEPIPLYEVMEMLGYEHATEKKAPNEYHAYFYRTENKGNTEEAPERPAVITNYPMIDEKLGELAVEFWDMTWKSEKRYLDYNIRLLLSLANAVGAGRMRQAMRELLKAYANGLDSRALDDVFEQLAWNMGIGFFSSEIAPSPLFHAYKLIKQMEKQGKERAEINQLLKEHFSDRKGSHTLPSHPGTC</sequence>
<dbReference type="InterPro" id="IPR018720">
    <property type="entry name" value="DUF2249"/>
</dbReference>
<dbReference type="AlphaFoldDB" id="A0A6N7VZ61"/>
<feature type="domain" description="DUF2249" evidence="1">
    <location>
        <begin position="16"/>
        <end position="78"/>
    </location>
</feature>
<evidence type="ECO:0000313" key="2">
    <source>
        <dbReference type="EMBL" id="MSS82431.1"/>
    </source>
</evidence>
<dbReference type="OrthoDB" id="9769774at2"/>
<comment type="caution">
    <text evidence="2">The sequence shown here is derived from an EMBL/GenBank/DDBJ whole genome shotgun (WGS) entry which is preliminary data.</text>
</comment>
<protein>
    <submittedName>
        <fullName evidence="2">DUF2249 domain-containing protein</fullName>
    </submittedName>
</protein>